<evidence type="ECO:0000259" key="1">
    <source>
        <dbReference type="Pfam" id="PF16036"/>
    </source>
</evidence>
<feature type="domain" description="Chalcone isomerase" evidence="1">
    <location>
        <begin position="111"/>
        <end position="221"/>
    </location>
</feature>
<name>A0ABM6JGY6_9GAMM</name>
<sequence>MKLYSRTAMLTSSITTKKRWLASFNIKHDTKSSLRTIAAILCLTLSPFSSAAVTADFEAATTAITVQESMPATKQDTNESSVLKMVGQADMDLLWFSIYSAKLMSVDGEYQQDQFPLKLEIEYHRDIDAEDLIEATVDQWLHIGIDSEEIVRLQQQIEQAWPDVKEGDRLSFMMHSQDRGQFYFNEQALPIIQEPGFAAAFLDIWLSEQTSRPELRQQLIGANK</sequence>
<organism evidence="2 3">
    <name type="scientific">Shewanella japonica</name>
    <dbReference type="NCBI Taxonomy" id="93973"/>
    <lineage>
        <taxon>Bacteria</taxon>
        <taxon>Pseudomonadati</taxon>
        <taxon>Pseudomonadota</taxon>
        <taxon>Gammaproteobacteria</taxon>
        <taxon>Alteromonadales</taxon>
        <taxon>Shewanellaceae</taxon>
        <taxon>Shewanella</taxon>
    </lineage>
</organism>
<accession>A0ABM6JGY6</accession>
<protein>
    <recommendedName>
        <fullName evidence="1">Chalcone isomerase domain-containing protein</fullName>
    </recommendedName>
</protein>
<dbReference type="RefSeq" id="WP_080915189.1">
    <property type="nucleotide sequence ID" value="NZ_CP020472.1"/>
</dbReference>
<reference evidence="2 3" key="1">
    <citation type="submission" date="2017-03" db="EMBL/GenBank/DDBJ databases">
        <title>Genome sequencing of Shewanella japonica KCTC 22435.</title>
        <authorList>
            <person name="Kim K.M."/>
        </authorList>
    </citation>
    <scope>NUCLEOTIDE SEQUENCE [LARGE SCALE GENOMIC DNA]</scope>
    <source>
        <strain evidence="2 3">KCTC 22435</strain>
    </source>
</reference>
<proteinExistence type="predicted"/>
<gene>
    <name evidence="2" type="ORF">SJ2017_1174</name>
</gene>
<evidence type="ECO:0000313" key="3">
    <source>
        <dbReference type="Proteomes" id="UP000191820"/>
    </source>
</evidence>
<dbReference type="EMBL" id="CP020472">
    <property type="protein sequence ID" value="ARD21501.1"/>
    <property type="molecule type" value="Genomic_DNA"/>
</dbReference>
<keyword evidence="3" id="KW-1185">Reference proteome</keyword>
<dbReference type="Pfam" id="PF16036">
    <property type="entry name" value="Chalcone_3"/>
    <property type="match status" value="1"/>
</dbReference>
<dbReference type="Proteomes" id="UP000191820">
    <property type="component" value="Chromosome"/>
</dbReference>
<evidence type="ECO:0000313" key="2">
    <source>
        <dbReference type="EMBL" id="ARD21501.1"/>
    </source>
</evidence>
<dbReference type="InterPro" id="IPR016087">
    <property type="entry name" value="Chalcone_isomerase"/>
</dbReference>